<reference evidence="1" key="1">
    <citation type="submission" date="2021-08" db="EMBL/GenBank/DDBJ databases">
        <title>Novel anaerobic bacterium isolated from sea squirt in East Sea, Republic of Korea.</title>
        <authorList>
            <person name="Nguyen T.H."/>
            <person name="Li Z."/>
            <person name="Lee Y.-J."/>
            <person name="Ko J."/>
            <person name="Kim S.-G."/>
        </authorList>
    </citation>
    <scope>NUCLEOTIDE SEQUENCE</scope>
    <source>
        <strain evidence="1">KCTC 25031</strain>
    </source>
</reference>
<dbReference type="Proteomes" id="UP000826212">
    <property type="component" value="Chromosome"/>
</dbReference>
<accession>A0AC61NNP8</accession>
<sequence length="351" mass="37935">MKNFDSNKRNYSLASIYILLATLVVLLALFIANLVFGSISIPADQVIRSLFGLSVENNVWELIVIKTRLPQTLVALGAGMGLGISGLLMQTMFRNPLAGPSVLGISSGSSLGVALVLLVADQCFHIVYSSVGFWGDFAVIVASLLGAFIVLFTVLYVSKHLDGTLGVLIMGVMFGYLTNAIVSVLKFYSTEESIQSYVLWGLGSFSRLNLDQSFRFCIAMIVGSLSTLFFSKSLDLLSLGDRYAQNLGLNVDRTRRTIIFLAGVLTALVTAFCGPVIFVGVAVPHISKLILKTSKHLLLILECCLMGGVVTLFCCLVSRMPGSESTLPINSVTAFIGAPIIISIIWKKRRM</sequence>
<evidence type="ECO:0000313" key="1">
    <source>
        <dbReference type="EMBL" id="QZE13407.1"/>
    </source>
</evidence>
<organism evidence="1 2">
    <name type="scientific">Halosquirtibacter laminarini</name>
    <dbReference type="NCBI Taxonomy" id="3374600"/>
    <lineage>
        <taxon>Bacteria</taxon>
        <taxon>Pseudomonadati</taxon>
        <taxon>Bacteroidota</taxon>
        <taxon>Bacteroidia</taxon>
        <taxon>Marinilabiliales</taxon>
        <taxon>Prolixibacteraceae</taxon>
        <taxon>Halosquirtibacter</taxon>
    </lineage>
</organism>
<name>A0AC61NNP8_9BACT</name>
<proteinExistence type="predicted"/>
<gene>
    <name evidence="1" type="ORF">K4L44_12535</name>
</gene>
<protein>
    <submittedName>
        <fullName evidence="1">Iron ABC transporter permease</fullName>
    </submittedName>
</protein>
<keyword evidence="2" id="KW-1185">Reference proteome</keyword>
<evidence type="ECO:0000313" key="2">
    <source>
        <dbReference type="Proteomes" id="UP000826212"/>
    </source>
</evidence>
<dbReference type="EMBL" id="CP081303">
    <property type="protein sequence ID" value="QZE13407.1"/>
    <property type="molecule type" value="Genomic_DNA"/>
</dbReference>